<evidence type="ECO:0000259" key="1">
    <source>
        <dbReference type="PROSITE" id="PS50112"/>
    </source>
</evidence>
<dbReference type="PROSITE" id="PS50112">
    <property type="entry name" value="PAS"/>
    <property type="match status" value="1"/>
</dbReference>
<dbReference type="KEGG" id="tzo:THMIRHAT_02940"/>
<dbReference type="InterPro" id="IPR035965">
    <property type="entry name" value="PAS-like_dom_sf"/>
</dbReference>
<dbReference type="RefSeq" id="WP_173290074.1">
    <property type="nucleotide sequence ID" value="NZ_AP021888.1"/>
</dbReference>
<protein>
    <recommendedName>
        <fullName evidence="1">PAS domain-containing protein</fullName>
    </recommendedName>
</protein>
<proteinExistence type="predicted"/>
<reference evidence="3" key="1">
    <citation type="submission" date="2019-11" db="EMBL/GenBank/DDBJ databases">
        <title>Isolation and characterization of two novel species in the genus Thiomicrorhabdus.</title>
        <authorList>
            <person name="Mochizuki J."/>
            <person name="Kojima H."/>
            <person name="Fukui M."/>
        </authorList>
    </citation>
    <scope>NUCLEOTIDE SEQUENCE [LARGE SCALE GENOMIC DNA]</scope>
    <source>
        <strain evidence="3">AkT22</strain>
    </source>
</reference>
<dbReference type="SUPFAM" id="SSF55785">
    <property type="entry name" value="PYP-like sensor domain (PAS domain)"/>
    <property type="match status" value="1"/>
</dbReference>
<sequence>MSNTAETTLRFIANVNANWEIDFVNEDYLNWLGYHENELLGNQTDIIRAPNSPTSLMEMIRFRSSIGKTVSTPLKEKRRNLLGGYARTAQNDWRQI</sequence>
<evidence type="ECO:0000313" key="2">
    <source>
        <dbReference type="EMBL" id="BBP42548.1"/>
    </source>
</evidence>
<evidence type="ECO:0000313" key="3">
    <source>
        <dbReference type="Proteomes" id="UP000501466"/>
    </source>
</evidence>
<accession>A0A6F8PKE6</accession>
<keyword evidence="3" id="KW-1185">Reference proteome</keyword>
<gene>
    <name evidence="2" type="ORF">THMIRHAT_02940</name>
</gene>
<dbReference type="AlphaFoldDB" id="A0A6F8PKE6"/>
<dbReference type="Gene3D" id="3.30.450.20">
    <property type="entry name" value="PAS domain"/>
    <property type="match status" value="1"/>
</dbReference>
<dbReference type="InterPro" id="IPR000014">
    <property type="entry name" value="PAS"/>
</dbReference>
<name>A0A6F8PKE6_9GAMM</name>
<organism evidence="2 3">
    <name type="scientific">Thiosulfativibrio zosterae</name>
    <dbReference type="NCBI Taxonomy" id="2675053"/>
    <lineage>
        <taxon>Bacteria</taxon>
        <taxon>Pseudomonadati</taxon>
        <taxon>Pseudomonadota</taxon>
        <taxon>Gammaproteobacteria</taxon>
        <taxon>Thiotrichales</taxon>
        <taxon>Piscirickettsiaceae</taxon>
        <taxon>Thiosulfativibrio</taxon>
    </lineage>
</organism>
<dbReference type="EMBL" id="AP021888">
    <property type="protein sequence ID" value="BBP42548.1"/>
    <property type="molecule type" value="Genomic_DNA"/>
</dbReference>
<feature type="domain" description="PAS" evidence="1">
    <location>
        <begin position="1"/>
        <end position="43"/>
    </location>
</feature>
<dbReference type="Proteomes" id="UP000501466">
    <property type="component" value="Chromosome"/>
</dbReference>